<proteinExistence type="predicted"/>
<feature type="compositionally biased region" description="Basic and acidic residues" evidence="2">
    <location>
        <begin position="191"/>
        <end position="224"/>
    </location>
</feature>
<keyword evidence="1" id="KW-0539">Nucleus</keyword>
<sequence length="224" mass="25607">MFFIDSSIALGPTEASPIVSQTLSPYHSDEAEELEAERNVNTDEEHSFSSMSTVFRRRKQRLESKIENYIDSYEKAKQYSAADECDDLNFLKSLLPLVKPLPIHKKIKLRMDFMKIAYEYSLNSSTEIIAPPMSITTPTPRSNDASTSTTTQITAQQLPSDNNWFQYPTSKQSQVHFKLQLNHTVTSNIEGKTEGKKYHDLQPMRPYKTIEMKKEGPSPPDHDL</sequence>
<accession>A0A1B6E3K1</accession>
<dbReference type="GO" id="GO:0005634">
    <property type="term" value="C:nucleus"/>
    <property type="evidence" value="ECO:0007669"/>
    <property type="project" value="UniProtKB-SubCell"/>
</dbReference>
<dbReference type="InterPro" id="IPR004210">
    <property type="entry name" value="BESS_motif"/>
</dbReference>
<evidence type="ECO:0000313" key="4">
    <source>
        <dbReference type="EMBL" id="JAS32494.1"/>
    </source>
</evidence>
<dbReference type="EMBL" id="GEDC01004804">
    <property type="protein sequence ID" value="JAS32494.1"/>
    <property type="molecule type" value="Transcribed_RNA"/>
</dbReference>
<comment type="subcellular location">
    <subcellularLocation>
        <location evidence="1">Nucleus</location>
    </subcellularLocation>
</comment>
<evidence type="ECO:0000256" key="1">
    <source>
        <dbReference type="PROSITE-ProRule" id="PRU00371"/>
    </source>
</evidence>
<organism evidence="4">
    <name type="scientific">Clastoptera arizonana</name>
    <name type="common">Arizona spittle bug</name>
    <dbReference type="NCBI Taxonomy" id="38151"/>
    <lineage>
        <taxon>Eukaryota</taxon>
        <taxon>Metazoa</taxon>
        <taxon>Ecdysozoa</taxon>
        <taxon>Arthropoda</taxon>
        <taxon>Hexapoda</taxon>
        <taxon>Insecta</taxon>
        <taxon>Pterygota</taxon>
        <taxon>Neoptera</taxon>
        <taxon>Paraneoptera</taxon>
        <taxon>Hemiptera</taxon>
        <taxon>Auchenorrhyncha</taxon>
        <taxon>Cercopoidea</taxon>
        <taxon>Clastopteridae</taxon>
        <taxon>Clastoptera</taxon>
    </lineage>
</organism>
<evidence type="ECO:0000256" key="2">
    <source>
        <dbReference type="SAM" id="MobiDB-lite"/>
    </source>
</evidence>
<feature type="domain" description="BESS" evidence="3">
    <location>
        <begin position="84"/>
        <end position="123"/>
    </location>
</feature>
<dbReference type="Pfam" id="PF02944">
    <property type="entry name" value="BESS"/>
    <property type="match status" value="1"/>
</dbReference>
<dbReference type="AlphaFoldDB" id="A0A1B6E3K1"/>
<reference evidence="4" key="1">
    <citation type="submission" date="2015-12" db="EMBL/GenBank/DDBJ databases">
        <title>De novo transcriptome assembly of four potential Pierce s Disease insect vectors from Arizona vineyards.</title>
        <authorList>
            <person name="Tassone E.E."/>
        </authorList>
    </citation>
    <scope>NUCLEOTIDE SEQUENCE</scope>
</reference>
<feature type="region of interest" description="Disordered" evidence="2">
    <location>
        <begin position="190"/>
        <end position="224"/>
    </location>
</feature>
<dbReference type="GO" id="GO:0003677">
    <property type="term" value="F:DNA binding"/>
    <property type="evidence" value="ECO:0007669"/>
    <property type="project" value="InterPro"/>
</dbReference>
<protein>
    <recommendedName>
        <fullName evidence="3">BESS domain-containing protein</fullName>
    </recommendedName>
</protein>
<evidence type="ECO:0000259" key="3">
    <source>
        <dbReference type="PROSITE" id="PS51031"/>
    </source>
</evidence>
<gene>
    <name evidence="4" type="ORF">g.45827</name>
</gene>
<dbReference type="PROSITE" id="PS51031">
    <property type="entry name" value="BESS"/>
    <property type="match status" value="1"/>
</dbReference>
<name>A0A1B6E3K1_9HEMI</name>